<evidence type="ECO:0000313" key="2">
    <source>
        <dbReference type="EMBL" id="TRZ37370.1"/>
    </source>
</evidence>
<dbReference type="Proteomes" id="UP000319837">
    <property type="component" value="Unassembled WGS sequence"/>
</dbReference>
<name>A0A553SK35_NIACI</name>
<feature type="transmembrane region" description="Helical" evidence="1">
    <location>
        <begin position="7"/>
        <end position="23"/>
    </location>
</feature>
<accession>A0A553SK35</accession>
<feature type="transmembrane region" description="Helical" evidence="1">
    <location>
        <begin position="29"/>
        <end position="47"/>
    </location>
</feature>
<sequence>MKHITAAIYLSIGFLLISFNSFGEFYPGVGYYFIVFLIFLLGIIYLVSAIKDYLRKHYSTEERKG</sequence>
<keyword evidence="1" id="KW-0812">Transmembrane</keyword>
<proteinExistence type="predicted"/>
<keyword evidence="1" id="KW-1133">Transmembrane helix</keyword>
<organism evidence="2 3">
    <name type="scientific">Niallia circulans</name>
    <name type="common">Bacillus circulans</name>
    <dbReference type="NCBI Taxonomy" id="1397"/>
    <lineage>
        <taxon>Bacteria</taxon>
        <taxon>Bacillati</taxon>
        <taxon>Bacillota</taxon>
        <taxon>Bacilli</taxon>
        <taxon>Bacillales</taxon>
        <taxon>Bacillaceae</taxon>
        <taxon>Niallia</taxon>
    </lineage>
</organism>
<dbReference type="RefSeq" id="WP_185765720.1">
    <property type="nucleotide sequence ID" value="NZ_RIBP01000004.1"/>
</dbReference>
<evidence type="ECO:0000256" key="1">
    <source>
        <dbReference type="SAM" id="Phobius"/>
    </source>
</evidence>
<keyword evidence="1" id="KW-0472">Membrane</keyword>
<reference evidence="3" key="1">
    <citation type="submission" date="2018-10" db="EMBL/GenBank/DDBJ databases">
        <title>FDA dAtabase for Regulatory Grade micrObial Sequences (FDA-ARGOS): Supporting development and validation of Infectious Disease Dx tests.</title>
        <authorList>
            <person name="Minogue T."/>
            <person name="Wolcott M."/>
            <person name="Wasieloski L."/>
            <person name="Aguilar W."/>
            <person name="Moore D."/>
            <person name="Tallon L."/>
            <person name="Sadzewicz L."/>
            <person name="Sengamalay N."/>
            <person name="Ott S."/>
            <person name="Godinez A."/>
            <person name="Nagaraj S."/>
            <person name="Vavikolanu K."/>
            <person name="Vyas G."/>
            <person name="Nadendla S."/>
            <person name="George J."/>
            <person name="Sichtig H."/>
        </authorList>
    </citation>
    <scope>NUCLEOTIDE SEQUENCE [LARGE SCALE GENOMIC DNA]</scope>
    <source>
        <strain evidence="3">FDAARGOS_343</strain>
    </source>
</reference>
<dbReference type="EMBL" id="RIBP01000004">
    <property type="protein sequence ID" value="TRZ37370.1"/>
    <property type="molecule type" value="Genomic_DNA"/>
</dbReference>
<gene>
    <name evidence="2" type="ORF">CEQ21_18120</name>
</gene>
<protein>
    <submittedName>
        <fullName evidence="2">Uncharacterized protein</fullName>
    </submittedName>
</protein>
<dbReference type="AlphaFoldDB" id="A0A553SK35"/>
<evidence type="ECO:0000313" key="3">
    <source>
        <dbReference type="Proteomes" id="UP000319837"/>
    </source>
</evidence>
<comment type="caution">
    <text evidence="2">The sequence shown here is derived from an EMBL/GenBank/DDBJ whole genome shotgun (WGS) entry which is preliminary data.</text>
</comment>